<evidence type="ECO:0000313" key="13">
    <source>
        <dbReference type="EMBL" id="KAJ5217325.1"/>
    </source>
</evidence>
<evidence type="ECO:0000256" key="3">
    <source>
        <dbReference type="ARBA" id="ARBA00022555"/>
    </source>
</evidence>
<keyword evidence="3 10" id="KW-0820">tRNA-binding</keyword>
<dbReference type="InterPro" id="IPR059073">
    <property type="entry name" value="TRMT11_N"/>
</dbReference>
<feature type="domain" description="Ribosomal RNA large subunit methyltransferase K/L-like methyltransferase" evidence="11">
    <location>
        <begin position="186"/>
        <end position="303"/>
    </location>
</feature>
<keyword evidence="4 10" id="KW-0489">Methyltransferase</keyword>
<evidence type="ECO:0000313" key="14">
    <source>
        <dbReference type="Proteomes" id="UP001150941"/>
    </source>
</evidence>
<dbReference type="PANTHER" id="PTHR13370:SF3">
    <property type="entry name" value="TRNA (GUANINE(10)-N2)-METHYLTRANSFERASE HOMOLOG"/>
    <property type="match status" value="1"/>
</dbReference>
<dbReference type="RefSeq" id="XP_058326196.1">
    <property type="nucleotide sequence ID" value="XM_058479628.1"/>
</dbReference>
<dbReference type="EC" id="2.1.1.214" evidence="9"/>
<dbReference type="AlphaFoldDB" id="A0A9W9TD92"/>
<comment type="subcellular location">
    <subcellularLocation>
        <location evidence="1">Cytoplasm</location>
    </subcellularLocation>
</comment>
<evidence type="ECO:0000259" key="12">
    <source>
        <dbReference type="Pfam" id="PF25904"/>
    </source>
</evidence>
<dbReference type="PROSITE" id="PS00092">
    <property type="entry name" value="N6_MTASE"/>
    <property type="match status" value="1"/>
</dbReference>
<proteinExistence type="inferred from homology"/>
<evidence type="ECO:0000256" key="4">
    <source>
        <dbReference type="ARBA" id="ARBA00022603"/>
    </source>
</evidence>
<reference evidence="13" key="2">
    <citation type="journal article" date="2023" name="IMA Fungus">
        <title>Comparative genomic study of the Penicillium genus elucidates a diverse pangenome and 15 lateral gene transfer events.</title>
        <authorList>
            <person name="Petersen C."/>
            <person name="Sorensen T."/>
            <person name="Nielsen M.R."/>
            <person name="Sondergaard T.E."/>
            <person name="Sorensen J.L."/>
            <person name="Fitzpatrick D.A."/>
            <person name="Frisvad J.C."/>
            <person name="Nielsen K.L."/>
        </authorList>
    </citation>
    <scope>NUCLEOTIDE SEQUENCE</scope>
    <source>
        <strain evidence="13">IBT 19713</strain>
    </source>
</reference>
<dbReference type="GO" id="GO:0008033">
    <property type="term" value="P:tRNA processing"/>
    <property type="evidence" value="ECO:0007669"/>
    <property type="project" value="UniProtKB-UniRule"/>
</dbReference>
<dbReference type="PROSITE" id="PS51627">
    <property type="entry name" value="SAM_MT_TRM11"/>
    <property type="match status" value="1"/>
</dbReference>
<evidence type="ECO:0000256" key="5">
    <source>
        <dbReference type="ARBA" id="ARBA00022679"/>
    </source>
</evidence>
<organism evidence="13 14">
    <name type="scientific">Penicillium chermesinum</name>
    <dbReference type="NCBI Taxonomy" id="63820"/>
    <lineage>
        <taxon>Eukaryota</taxon>
        <taxon>Fungi</taxon>
        <taxon>Dikarya</taxon>
        <taxon>Ascomycota</taxon>
        <taxon>Pezizomycotina</taxon>
        <taxon>Eurotiomycetes</taxon>
        <taxon>Eurotiomycetidae</taxon>
        <taxon>Eurotiales</taxon>
        <taxon>Aspergillaceae</taxon>
        <taxon>Penicillium</taxon>
    </lineage>
</organism>
<dbReference type="Proteomes" id="UP001150941">
    <property type="component" value="Unassembled WGS sequence"/>
</dbReference>
<comment type="caution">
    <text evidence="13">The sequence shown here is derived from an EMBL/GenBank/DDBJ whole genome shotgun (WGS) entry which is preliminary data.</text>
</comment>
<comment type="similarity">
    <text evidence="10">Belongs to the class I-like SAM-binding methyltransferase superfamily. TRM11 methyltransferase family.</text>
</comment>
<dbReference type="InterPro" id="IPR002052">
    <property type="entry name" value="DNA_methylase_N6_adenine_CS"/>
</dbReference>
<accession>A0A9W9TD92</accession>
<dbReference type="PANTHER" id="PTHR13370">
    <property type="entry name" value="RNA METHYLASE-RELATED"/>
    <property type="match status" value="1"/>
</dbReference>
<dbReference type="EMBL" id="JAPQKS010000008">
    <property type="protein sequence ID" value="KAJ5217325.1"/>
    <property type="molecule type" value="Genomic_DNA"/>
</dbReference>
<dbReference type="Gene3D" id="3.40.50.150">
    <property type="entry name" value="Vaccinia Virus protein VP39"/>
    <property type="match status" value="1"/>
</dbReference>
<keyword evidence="2" id="KW-0963">Cytoplasm</keyword>
<protein>
    <recommendedName>
        <fullName evidence="9">tRNA (guanine(10)-N(2))-methyltransferase</fullName>
        <ecNumber evidence="9">2.1.1.214</ecNumber>
    </recommendedName>
</protein>
<dbReference type="PIRSF" id="PIRSF017259">
    <property type="entry name" value="tRNA_mtfrase_TRM11"/>
    <property type="match status" value="1"/>
</dbReference>
<evidence type="ECO:0000256" key="1">
    <source>
        <dbReference type="ARBA" id="ARBA00004496"/>
    </source>
</evidence>
<keyword evidence="6 10" id="KW-0949">S-adenosyl-L-methionine</keyword>
<evidence type="ECO:0000256" key="2">
    <source>
        <dbReference type="ARBA" id="ARBA00022490"/>
    </source>
</evidence>
<keyword evidence="5 10" id="KW-0808">Transferase</keyword>
<evidence type="ECO:0000256" key="6">
    <source>
        <dbReference type="ARBA" id="ARBA00022691"/>
    </source>
</evidence>
<dbReference type="InterPro" id="IPR029063">
    <property type="entry name" value="SAM-dependent_MTases_sf"/>
</dbReference>
<feature type="domain" description="tRNA (guanine(10)-N(2))-methyltransferase TRMT11 N-terminal" evidence="12">
    <location>
        <begin position="1"/>
        <end position="176"/>
    </location>
</feature>
<reference evidence="13" key="1">
    <citation type="submission" date="2022-11" db="EMBL/GenBank/DDBJ databases">
        <authorList>
            <person name="Petersen C."/>
        </authorList>
    </citation>
    <scope>NUCLEOTIDE SEQUENCE</scope>
    <source>
        <strain evidence="13">IBT 19713</strain>
    </source>
</reference>
<dbReference type="GO" id="GO:0032259">
    <property type="term" value="P:methylation"/>
    <property type="evidence" value="ECO:0007669"/>
    <property type="project" value="UniProtKB-UniRule"/>
</dbReference>
<keyword evidence="14" id="KW-1185">Reference proteome</keyword>
<dbReference type="Pfam" id="PF25904">
    <property type="entry name" value="Tmrp11_N"/>
    <property type="match status" value="1"/>
</dbReference>
<evidence type="ECO:0000256" key="7">
    <source>
        <dbReference type="ARBA" id="ARBA00022694"/>
    </source>
</evidence>
<evidence type="ECO:0000259" key="11">
    <source>
        <dbReference type="Pfam" id="PF01170"/>
    </source>
</evidence>
<dbReference type="InterPro" id="IPR016691">
    <property type="entry name" value="TRMT11"/>
</dbReference>
<keyword evidence="8 10" id="KW-0694">RNA-binding</keyword>
<dbReference type="GO" id="GO:0160102">
    <property type="term" value="F:tRNA (guanine(10)-N2)-methyltransferase activity"/>
    <property type="evidence" value="ECO:0007669"/>
    <property type="project" value="UniProtKB-EC"/>
</dbReference>
<keyword evidence="7 10" id="KW-0819">tRNA processing</keyword>
<evidence type="ECO:0000256" key="9">
    <source>
        <dbReference type="ARBA" id="ARBA00066937"/>
    </source>
</evidence>
<dbReference type="InterPro" id="IPR000241">
    <property type="entry name" value="RlmKL-like_Mtase"/>
</dbReference>
<dbReference type="GO" id="GO:0005737">
    <property type="term" value="C:cytoplasm"/>
    <property type="evidence" value="ECO:0007669"/>
    <property type="project" value="UniProtKB-SubCell"/>
</dbReference>
<evidence type="ECO:0000256" key="10">
    <source>
        <dbReference type="PROSITE-ProRule" id="PRU00959"/>
    </source>
</evidence>
<dbReference type="OrthoDB" id="296065at2759"/>
<dbReference type="GO" id="GO:0000049">
    <property type="term" value="F:tRNA binding"/>
    <property type="evidence" value="ECO:0007669"/>
    <property type="project" value="UniProtKB-UniRule"/>
</dbReference>
<sequence>MDFLIRLAHCHFSFRQPELESLATLLEVDLEWVYYSDKSPYCIVKLPDEATARALVARSILAKDVYELWGQGSVYEELHADVRKRTASRWPDYEHRTFSFVVDSFLGKRSSGKKIEIIQSFAYTGFKGPIRMKDPQEKFWVMEEYEEDLSHRTVNLDQPHEPRMIFMGRYLGKSTRDAILKYDLKKRKYISTTSMEAELSLVTANMALAAPGKLFYDPFVGTGSFMVTAAHFGALSMGSDIDPRSFRGKEEENWGPPAVTHNFKQYGTESKFVEAFTSDLTNTPLRNVQFLDGIVCDPPYGVREGLRVLGTRSGKAIEPVIIDGVPAHYRPGYIPPKKPYGFEAMQRDVLGFAARSLVTNGRLAMWMPTAMDEMDLPLPMHPNLELISVSTQSFHNWARMLLTYRRLPEGEVSDTALARNKADDEGASADDLNEFRRKVCISNLKSCTSPS</sequence>
<name>A0A9W9TD92_9EURO</name>
<gene>
    <name evidence="13" type="ORF">N7468_010333</name>
</gene>
<dbReference type="GO" id="GO:0043527">
    <property type="term" value="C:tRNA methyltransferase complex"/>
    <property type="evidence" value="ECO:0007669"/>
    <property type="project" value="UniProtKB-ARBA"/>
</dbReference>
<dbReference type="Pfam" id="PF01170">
    <property type="entry name" value="UPF0020"/>
    <property type="match status" value="1"/>
</dbReference>
<evidence type="ECO:0000256" key="8">
    <source>
        <dbReference type="ARBA" id="ARBA00022884"/>
    </source>
</evidence>
<dbReference type="GeneID" id="83206932"/>
<dbReference type="SUPFAM" id="SSF53335">
    <property type="entry name" value="S-adenosyl-L-methionine-dependent methyltransferases"/>
    <property type="match status" value="1"/>
</dbReference>